<organism evidence="1">
    <name type="scientific">Fopius arisanus</name>
    <dbReference type="NCBI Taxonomy" id="64838"/>
    <lineage>
        <taxon>Eukaryota</taxon>
        <taxon>Metazoa</taxon>
        <taxon>Ecdysozoa</taxon>
        <taxon>Arthropoda</taxon>
        <taxon>Hexapoda</taxon>
        <taxon>Insecta</taxon>
        <taxon>Pterygota</taxon>
        <taxon>Neoptera</taxon>
        <taxon>Endopterygota</taxon>
        <taxon>Hymenoptera</taxon>
        <taxon>Apocrita</taxon>
        <taxon>Ichneumonoidea</taxon>
        <taxon>Braconidae</taxon>
        <taxon>Opiinae</taxon>
        <taxon>Fopius</taxon>
    </lineage>
</organism>
<name>A0A0C9RRS0_9HYME</name>
<protein>
    <submittedName>
        <fullName evidence="1">Tgt-2_0 protein</fullName>
    </submittedName>
    <submittedName>
        <fullName evidence="3">Uncharacterized protein isoform X1</fullName>
    </submittedName>
</protein>
<sequence length="149" mass="16983">MLAASIRREVHLGNILPTRMQSRVPRCLFGPPNPKETVELLQEALDMERSRFMSRWGVDPHEEDKENFQIIKCEGKSPRKSRSIPYNKQTSIHDARSCGDLGSLFWSSQEAVGVLELEDWGKTTKRMEQGVHQITGDRGNCVMSTIKDL</sequence>
<proteinExistence type="predicted"/>
<reference evidence="1" key="1">
    <citation type="submission" date="2015-01" db="EMBL/GenBank/DDBJ databases">
        <title>Transcriptome Assembly of Fopius arisanus.</title>
        <authorList>
            <person name="Geib S."/>
        </authorList>
    </citation>
    <scope>NUCLEOTIDE SEQUENCE</scope>
</reference>
<dbReference type="KEGG" id="fas:105267253"/>
<dbReference type="GeneID" id="105267253"/>
<dbReference type="RefSeq" id="XP_011304264.1">
    <property type="nucleotide sequence ID" value="XM_011305962.1"/>
</dbReference>
<accession>A0A0C9RRS0</accession>
<evidence type="ECO:0000313" key="3">
    <source>
        <dbReference type="RefSeq" id="XP_011304264.1"/>
    </source>
</evidence>
<evidence type="ECO:0000313" key="2">
    <source>
        <dbReference type="Proteomes" id="UP000694866"/>
    </source>
</evidence>
<dbReference type="Proteomes" id="UP000694866">
    <property type="component" value="Unplaced"/>
</dbReference>
<dbReference type="OrthoDB" id="6818750at2759"/>
<dbReference type="Gene3D" id="4.10.365.10">
    <property type="entry name" value="p27"/>
    <property type="match status" value="1"/>
</dbReference>
<dbReference type="InterPro" id="IPR044898">
    <property type="entry name" value="CDI_dom_sf"/>
</dbReference>
<accession>A0A9R1T6K0</accession>
<keyword evidence="2" id="KW-1185">Reference proteome</keyword>
<gene>
    <name evidence="1" type="primary">tgt-2_0</name>
    <name evidence="3" type="synonym">LOC105267253</name>
    <name evidence="1" type="ORF">g.42580</name>
</gene>
<reference evidence="3" key="2">
    <citation type="submission" date="2025-04" db="UniProtKB">
        <authorList>
            <consortium name="RefSeq"/>
        </authorList>
    </citation>
    <scope>IDENTIFICATION</scope>
    <source>
        <strain evidence="3">USDA-PBARC FA_bdor</strain>
        <tissue evidence="3">Whole organism</tissue>
    </source>
</reference>
<dbReference type="EMBL" id="GBYB01010076">
    <property type="protein sequence ID" value="JAG79843.1"/>
    <property type="molecule type" value="Transcribed_RNA"/>
</dbReference>
<evidence type="ECO:0000313" key="1">
    <source>
        <dbReference type="EMBL" id="JAG79843.1"/>
    </source>
</evidence>
<dbReference type="AlphaFoldDB" id="A0A0C9RRS0"/>